<feature type="binding site" evidence="2">
    <location>
        <begin position="28"/>
        <end position="35"/>
    </location>
    <ligand>
        <name>ATP</name>
        <dbReference type="ChEBI" id="CHEBI:30616"/>
    </ligand>
</feature>
<comment type="similarity">
    <text evidence="2">Belongs to the anhydro-N-acetylmuramic acid kinase family.</text>
</comment>
<name>A0A931N0G0_9HYPH</name>
<comment type="pathway">
    <text evidence="2">Cell wall biogenesis; peptidoglycan recycling.</text>
</comment>
<dbReference type="GO" id="GO:0016301">
    <property type="term" value="F:kinase activity"/>
    <property type="evidence" value="ECO:0007669"/>
    <property type="project" value="UniProtKB-KW"/>
</dbReference>
<sequence>MHRDEARTADSAGRVLEKPVWALGLMSGTSMDGVDAALLLTDGLTVTDIGPTLFRPYAGDERAAIAAALPAARDVLARTDRPEPIAAAEHVVTEAHIAVVADLVAAAARAGITADVIGFHGQTVFHAPERGLTVQIGDGQRLAAASGLQVVYDLRAADVAAGGQGAPLVPIFHRALVARADLPLPVAVLNVGGVANVTFLGDADALFAFDTGPGNALMDDLLRRRAGLGYDDGGRIAAGGRVDEAVLADLMEHPFFAEPFPKSLDRDAFSPDAVEKLQTPDALATLAAFTAASVAAGIRLLPSPPQTIVVAGGGARNPVLVAMIAARSGIRTVTADSVGIAGDFVEAQAFGYLAARRLAGLPVTFPGTTGVMVPTVGGVIAHP</sequence>
<dbReference type="InterPro" id="IPR005338">
    <property type="entry name" value="Anhydro_N_Ac-Mur_kinase"/>
</dbReference>
<dbReference type="PANTHER" id="PTHR30605">
    <property type="entry name" value="ANHYDRO-N-ACETYLMURAMIC ACID KINASE"/>
    <property type="match status" value="1"/>
</dbReference>
<keyword evidence="4" id="KW-1185">Reference proteome</keyword>
<dbReference type="HAMAP" id="MF_01270">
    <property type="entry name" value="AnhMurNAc_kinase"/>
    <property type="match status" value="1"/>
</dbReference>
<dbReference type="PANTHER" id="PTHR30605:SF0">
    <property type="entry name" value="ANHYDRO-N-ACETYLMURAMIC ACID KINASE"/>
    <property type="match status" value="1"/>
</dbReference>
<keyword evidence="1 2" id="KW-0119">Carbohydrate metabolism</keyword>
<keyword evidence="2 3" id="KW-0418">Kinase</keyword>
<dbReference type="Proteomes" id="UP000631694">
    <property type="component" value="Unassembled WGS sequence"/>
</dbReference>
<comment type="function">
    <text evidence="2">Catalyzes the specific phosphorylation of 1,6-anhydro-N-acetylmuramic acid (anhMurNAc) with the simultaneous cleavage of the 1,6-anhydro ring, generating MurNAc-6-P. Is required for the utilization of anhMurNAc either imported from the medium or derived from its own cell wall murein, and thus plays a role in cell wall recycling.</text>
</comment>
<keyword evidence="2" id="KW-0547">Nucleotide-binding</keyword>
<evidence type="ECO:0000313" key="4">
    <source>
        <dbReference type="Proteomes" id="UP000631694"/>
    </source>
</evidence>
<keyword evidence="2" id="KW-0067">ATP-binding</keyword>
<dbReference type="GO" id="GO:0097175">
    <property type="term" value="P:1,6-anhydro-N-acetyl-beta-muramic acid catabolic process"/>
    <property type="evidence" value="ECO:0007669"/>
    <property type="project" value="UniProtKB-UniRule"/>
</dbReference>
<dbReference type="InterPro" id="IPR043129">
    <property type="entry name" value="ATPase_NBD"/>
</dbReference>
<dbReference type="AlphaFoldDB" id="A0A931N0G0"/>
<protein>
    <recommendedName>
        <fullName evidence="2">Anhydro-N-acetylmuramic acid kinase</fullName>
        <ecNumber evidence="2">2.7.1.170</ecNumber>
    </recommendedName>
    <alternativeName>
        <fullName evidence="2">AnhMurNAc kinase</fullName>
    </alternativeName>
</protein>
<keyword evidence="2 3" id="KW-0808">Transferase</keyword>
<gene>
    <name evidence="2" type="primary">anmK</name>
    <name evidence="3" type="ORF">I5731_15115</name>
</gene>
<dbReference type="SUPFAM" id="SSF53067">
    <property type="entry name" value="Actin-like ATPase domain"/>
    <property type="match status" value="1"/>
</dbReference>
<dbReference type="GO" id="GO:0006040">
    <property type="term" value="P:amino sugar metabolic process"/>
    <property type="evidence" value="ECO:0007669"/>
    <property type="project" value="InterPro"/>
</dbReference>
<reference evidence="3" key="1">
    <citation type="submission" date="2020-12" db="EMBL/GenBank/DDBJ databases">
        <title>Methylobrevis albus sp. nov., isolated from fresh water lack sediment.</title>
        <authorList>
            <person name="Zou Q."/>
        </authorList>
    </citation>
    <scope>NUCLEOTIDE SEQUENCE</scope>
    <source>
        <strain evidence="3">L22</strain>
    </source>
</reference>
<dbReference type="GO" id="GO:0009254">
    <property type="term" value="P:peptidoglycan turnover"/>
    <property type="evidence" value="ECO:0007669"/>
    <property type="project" value="UniProtKB-UniRule"/>
</dbReference>
<comment type="catalytic activity">
    <reaction evidence="2">
        <text>1,6-anhydro-N-acetyl-beta-muramate + ATP + H2O = N-acetyl-D-muramate 6-phosphate + ADP + H(+)</text>
        <dbReference type="Rhea" id="RHEA:24952"/>
        <dbReference type="ChEBI" id="CHEBI:15377"/>
        <dbReference type="ChEBI" id="CHEBI:15378"/>
        <dbReference type="ChEBI" id="CHEBI:30616"/>
        <dbReference type="ChEBI" id="CHEBI:58690"/>
        <dbReference type="ChEBI" id="CHEBI:58722"/>
        <dbReference type="ChEBI" id="CHEBI:456216"/>
        <dbReference type="EC" id="2.7.1.170"/>
    </reaction>
</comment>
<evidence type="ECO:0000256" key="2">
    <source>
        <dbReference type="HAMAP-Rule" id="MF_01270"/>
    </source>
</evidence>
<evidence type="ECO:0000313" key="3">
    <source>
        <dbReference type="EMBL" id="MBH0239154.1"/>
    </source>
</evidence>
<dbReference type="RefSeq" id="WP_197312243.1">
    <property type="nucleotide sequence ID" value="NZ_JADZLT010000053.1"/>
</dbReference>
<comment type="pathway">
    <text evidence="2">Amino-sugar metabolism; 1,6-anhydro-N-acetylmuramate degradation.</text>
</comment>
<proteinExistence type="inferred from homology"/>
<dbReference type="Pfam" id="PF03702">
    <property type="entry name" value="AnmK"/>
    <property type="match status" value="1"/>
</dbReference>
<dbReference type="GO" id="GO:0016773">
    <property type="term" value="F:phosphotransferase activity, alcohol group as acceptor"/>
    <property type="evidence" value="ECO:0007669"/>
    <property type="project" value="UniProtKB-UniRule"/>
</dbReference>
<dbReference type="Gene3D" id="3.30.420.40">
    <property type="match status" value="2"/>
</dbReference>
<dbReference type="GO" id="GO:0005524">
    <property type="term" value="F:ATP binding"/>
    <property type="evidence" value="ECO:0007669"/>
    <property type="project" value="UniProtKB-UniRule"/>
</dbReference>
<accession>A0A931N0G0</accession>
<dbReference type="EMBL" id="JADZLT010000053">
    <property type="protein sequence ID" value="MBH0239154.1"/>
    <property type="molecule type" value="Genomic_DNA"/>
</dbReference>
<dbReference type="NCBIfam" id="NF007141">
    <property type="entry name" value="PRK09585.1-5"/>
    <property type="match status" value="1"/>
</dbReference>
<evidence type="ECO:0000256" key="1">
    <source>
        <dbReference type="ARBA" id="ARBA00023277"/>
    </source>
</evidence>
<organism evidence="3 4">
    <name type="scientific">Methylobrevis albus</name>
    <dbReference type="NCBI Taxonomy" id="2793297"/>
    <lineage>
        <taxon>Bacteria</taxon>
        <taxon>Pseudomonadati</taxon>
        <taxon>Pseudomonadota</taxon>
        <taxon>Alphaproteobacteria</taxon>
        <taxon>Hyphomicrobiales</taxon>
        <taxon>Pleomorphomonadaceae</taxon>
        <taxon>Methylobrevis</taxon>
    </lineage>
</organism>
<dbReference type="EC" id="2.7.1.170" evidence="2"/>
<comment type="caution">
    <text evidence="3">The sequence shown here is derived from an EMBL/GenBank/DDBJ whole genome shotgun (WGS) entry which is preliminary data.</text>
</comment>